<protein>
    <submittedName>
        <fullName evidence="1">Uncharacterized protein</fullName>
    </submittedName>
</protein>
<evidence type="ECO:0000313" key="2">
    <source>
        <dbReference type="Proteomes" id="UP000270678"/>
    </source>
</evidence>
<dbReference type="EMBL" id="CP034346">
    <property type="protein sequence ID" value="AZS15333.1"/>
    <property type="molecule type" value="Genomic_DNA"/>
</dbReference>
<keyword evidence="2" id="KW-1185">Reference proteome</keyword>
<dbReference type="Proteomes" id="UP000270678">
    <property type="component" value="Chromosome"/>
</dbReference>
<dbReference type="RefSeq" id="WP_126998847.1">
    <property type="nucleotide sequence ID" value="NZ_CP034346.1"/>
</dbReference>
<proteinExistence type="predicted"/>
<organism evidence="1 2">
    <name type="scientific">Paenibacillus lutimineralis</name>
    <dbReference type="NCBI Taxonomy" id="2707005"/>
    <lineage>
        <taxon>Bacteria</taxon>
        <taxon>Bacillati</taxon>
        <taxon>Bacillota</taxon>
        <taxon>Bacilli</taxon>
        <taxon>Bacillales</taxon>
        <taxon>Paenibacillaceae</taxon>
        <taxon>Paenibacillus</taxon>
    </lineage>
</organism>
<dbReference type="KEGG" id="plut:EI981_13260"/>
<reference evidence="2" key="1">
    <citation type="submission" date="2018-12" db="EMBL/GenBank/DDBJ databases">
        <title>Complete genome sequence of Paenibacillus sp. MBLB1234.</title>
        <authorList>
            <person name="Nam Y.-D."/>
            <person name="Kang J."/>
            <person name="Chung W.-H."/>
            <person name="Park Y.S."/>
        </authorList>
    </citation>
    <scope>NUCLEOTIDE SEQUENCE [LARGE SCALE GENOMIC DNA]</scope>
    <source>
        <strain evidence="2">MBLB1234</strain>
    </source>
</reference>
<accession>A0A3Q9IBC0</accession>
<evidence type="ECO:0000313" key="1">
    <source>
        <dbReference type="EMBL" id="AZS15333.1"/>
    </source>
</evidence>
<gene>
    <name evidence="1" type="ORF">EI981_13260</name>
</gene>
<dbReference type="OrthoDB" id="2626987at2"/>
<dbReference type="AlphaFoldDB" id="A0A3Q9IBC0"/>
<sequence length="93" mass="10179">MSVMTKEEKLAQTTEIVKFLTEKNEEAKKAGIEQHAHFITSIAYTLGSLIGFDLKPMGYGPMLGTIIESLTDGLQMAATEKGVEGTFVKIVRD</sequence>
<name>A0A3Q9IBC0_9BACL</name>